<keyword evidence="2" id="KW-1133">Transmembrane helix</keyword>
<name>A0A6C0AP38_9ZZZZ</name>
<protein>
    <submittedName>
        <fullName evidence="3">Uncharacterized protein</fullName>
    </submittedName>
</protein>
<organism evidence="3">
    <name type="scientific">viral metagenome</name>
    <dbReference type="NCBI Taxonomy" id="1070528"/>
    <lineage>
        <taxon>unclassified sequences</taxon>
        <taxon>metagenomes</taxon>
        <taxon>organismal metagenomes</taxon>
    </lineage>
</organism>
<feature type="transmembrane region" description="Helical" evidence="2">
    <location>
        <begin position="88"/>
        <end position="115"/>
    </location>
</feature>
<feature type="region of interest" description="Disordered" evidence="1">
    <location>
        <begin position="161"/>
        <end position="197"/>
    </location>
</feature>
<evidence type="ECO:0000313" key="3">
    <source>
        <dbReference type="EMBL" id="QHS81210.1"/>
    </source>
</evidence>
<reference evidence="3" key="1">
    <citation type="journal article" date="2020" name="Nature">
        <title>Giant virus diversity and host interactions through global metagenomics.</title>
        <authorList>
            <person name="Schulz F."/>
            <person name="Roux S."/>
            <person name="Paez-Espino D."/>
            <person name="Jungbluth S."/>
            <person name="Walsh D.A."/>
            <person name="Denef V.J."/>
            <person name="McMahon K.D."/>
            <person name="Konstantinidis K.T."/>
            <person name="Eloe-Fadrosh E.A."/>
            <person name="Kyrpides N.C."/>
            <person name="Woyke T."/>
        </authorList>
    </citation>
    <scope>NUCLEOTIDE SEQUENCE</scope>
    <source>
        <strain evidence="3">GVMAG-S-1101161-73</strain>
    </source>
</reference>
<feature type="compositionally biased region" description="Polar residues" evidence="1">
    <location>
        <begin position="9"/>
        <end position="30"/>
    </location>
</feature>
<feature type="compositionally biased region" description="Low complexity" evidence="1">
    <location>
        <begin position="176"/>
        <end position="197"/>
    </location>
</feature>
<sequence length="197" mass="20983">MALSEAKTPATSPKANSAATSPKATGTSETQPEIDMSILSWITNTHSVLQWPLTIISVAGLLVLGSFVEIAPRKSLEILDNTLGRSLFFILPFLIAVLIDWPTGLLAATVSLIIFARLQKPDSSEGFSDTSDSGDSSTKFISNSHRWFIERILGESPLAISSDRVTTSSSKDSDIRSSSSSMSTASMPSDSSSSSHK</sequence>
<feature type="transmembrane region" description="Helical" evidence="2">
    <location>
        <begin position="48"/>
        <end position="68"/>
    </location>
</feature>
<dbReference type="EMBL" id="MN740731">
    <property type="protein sequence ID" value="QHS81210.1"/>
    <property type="molecule type" value="Genomic_DNA"/>
</dbReference>
<evidence type="ECO:0000256" key="2">
    <source>
        <dbReference type="SAM" id="Phobius"/>
    </source>
</evidence>
<keyword evidence="2" id="KW-0812">Transmembrane</keyword>
<feature type="region of interest" description="Disordered" evidence="1">
    <location>
        <begin position="1"/>
        <end position="30"/>
    </location>
</feature>
<accession>A0A6C0AP38</accession>
<keyword evidence="2" id="KW-0472">Membrane</keyword>
<evidence type="ECO:0000256" key="1">
    <source>
        <dbReference type="SAM" id="MobiDB-lite"/>
    </source>
</evidence>
<proteinExistence type="predicted"/>
<dbReference type="AlphaFoldDB" id="A0A6C0AP38"/>